<evidence type="ECO:0000256" key="6">
    <source>
        <dbReference type="ARBA" id="ARBA00022927"/>
    </source>
</evidence>
<sequence length="171" mass="16746">MSRPSTFGHSVFLGEGAAASGGAPRRAPGVLAVFLWLAAGLSVGYWVLQTLGRSPLTPVAAPAVTPPAPDAASVARVLGAVQVAAVDAPASAPPPLASRFQLLGVVAAGGAGGAALIAIDGQPPKPYRVGAELDGGVVLESVQRRSVRLAPSGGGASGFDLTLPEPPGESS</sequence>
<dbReference type="EMBL" id="CCAE010000002">
    <property type="protein sequence ID" value="CDN85943.1"/>
    <property type="molecule type" value="Genomic_DNA"/>
</dbReference>
<keyword evidence="8 10" id="KW-0472">Membrane</keyword>
<keyword evidence="13" id="KW-1185">Reference proteome</keyword>
<evidence type="ECO:0000256" key="1">
    <source>
        <dbReference type="ARBA" id="ARBA00004533"/>
    </source>
</evidence>
<gene>
    <name evidence="12" type="ORF">BN948_00341</name>
</gene>
<reference evidence="13" key="2">
    <citation type="submission" date="2014-11" db="EMBL/GenBank/DDBJ databases">
        <title>Draft genome sequence of Hydrogenophaga intermedia S1.</title>
        <authorList>
            <person name="Gan H.M."/>
            <person name="Chew T.H."/>
            <person name="Stolz A."/>
        </authorList>
    </citation>
    <scope>NUCLEOTIDE SEQUENCE [LARGE SCALE GENOMIC DNA]</scope>
    <source>
        <strain evidence="13">S1</strain>
    </source>
</reference>
<name>A0A1L1PD49_HYDIT</name>
<evidence type="ECO:0000259" key="11">
    <source>
        <dbReference type="Pfam" id="PF11356"/>
    </source>
</evidence>
<evidence type="ECO:0000256" key="9">
    <source>
        <dbReference type="SAM" id="MobiDB-lite"/>
    </source>
</evidence>
<dbReference type="AlphaFoldDB" id="A0A1L1PD49"/>
<evidence type="ECO:0000256" key="8">
    <source>
        <dbReference type="ARBA" id="ARBA00023136"/>
    </source>
</evidence>
<keyword evidence="6" id="KW-0653">Protein transport</keyword>
<dbReference type="GO" id="GO:0005886">
    <property type="term" value="C:plasma membrane"/>
    <property type="evidence" value="ECO:0007669"/>
    <property type="project" value="UniProtKB-SubCell"/>
</dbReference>
<keyword evidence="2" id="KW-0813">Transport</keyword>
<keyword evidence="7 10" id="KW-1133">Transmembrane helix</keyword>
<accession>A0A1L1PD49</accession>
<dbReference type="Pfam" id="PF11356">
    <property type="entry name" value="T2SSC"/>
    <property type="match status" value="1"/>
</dbReference>
<evidence type="ECO:0000313" key="13">
    <source>
        <dbReference type="Proteomes" id="UP000028878"/>
    </source>
</evidence>
<evidence type="ECO:0000256" key="3">
    <source>
        <dbReference type="ARBA" id="ARBA00022475"/>
    </source>
</evidence>
<keyword evidence="5 10" id="KW-0812">Transmembrane</keyword>
<dbReference type="Gene3D" id="2.30.30.830">
    <property type="match status" value="1"/>
</dbReference>
<dbReference type="RefSeq" id="WP_009520011.1">
    <property type="nucleotide sequence ID" value="NZ_CCAE010000002.1"/>
</dbReference>
<evidence type="ECO:0000256" key="2">
    <source>
        <dbReference type="ARBA" id="ARBA00022448"/>
    </source>
</evidence>
<dbReference type="GO" id="GO:0015031">
    <property type="term" value="P:protein transport"/>
    <property type="evidence" value="ECO:0007669"/>
    <property type="project" value="UniProtKB-KW"/>
</dbReference>
<feature type="transmembrane region" description="Helical" evidence="10">
    <location>
        <begin position="100"/>
        <end position="119"/>
    </location>
</feature>
<feature type="region of interest" description="Disordered" evidence="9">
    <location>
        <begin position="149"/>
        <end position="171"/>
    </location>
</feature>
<evidence type="ECO:0000256" key="5">
    <source>
        <dbReference type="ARBA" id="ARBA00022692"/>
    </source>
</evidence>
<keyword evidence="4" id="KW-0997">Cell inner membrane</keyword>
<evidence type="ECO:0000313" key="12">
    <source>
        <dbReference type="EMBL" id="CDN85943.1"/>
    </source>
</evidence>
<feature type="transmembrane region" description="Helical" evidence="10">
    <location>
        <begin position="30"/>
        <end position="48"/>
    </location>
</feature>
<comment type="subcellular location">
    <subcellularLocation>
        <location evidence="1">Cell inner membrane</location>
    </subcellularLocation>
</comment>
<evidence type="ECO:0000256" key="10">
    <source>
        <dbReference type="SAM" id="Phobius"/>
    </source>
</evidence>
<dbReference type="Proteomes" id="UP000028878">
    <property type="component" value="Unassembled WGS sequence"/>
</dbReference>
<proteinExistence type="predicted"/>
<organism evidence="12 13">
    <name type="scientific">Hydrogenophaga intermedia</name>
    <dbReference type="NCBI Taxonomy" id="65786"/>
    <lineage>
        <taxon>Bacteria</taxon>
        <taxon>Pseudomonadati</taxon>
        <taxon>Pseudomonadota</taxon>
        <taxon>Betaproteobacteria</taxon>
        <taxon>Burkholderiales</taxon>
        <taxon>Comamonadaceae</taxon>
        <taxon>Hydrogenophaga</taxon>
    </lineage>
</organism>
<keyword evidence="3" id="KW-1003">Cell membrane</keyword>
<evidence type="ECO:0000256" key="7">
    <source>
        <dbReference type="ARBA" id="ARBA00022989"/>
    </source>
</evidence>
<feature type="domain" description="Type II secretion system protein GspC N-terminal" evidence="11">
    <location>
        <begin position="88"/>
        <end position="153"/>
    </location>
</feature>
<protein>
    <recommendedName>
        <fullName evidence="11">Type II secretion system protein GspC N-terminal domain-containing protein</fullName>
    </recommendedName>
</protein>
<dbReference type="InterPro" id="IPR024961">
    <property type="entry name" value="T2SS_GspC_N"/>
</dbReference>
<evidence type="ECO:0000256" key="4">
    <source>
        <dbReference type="ARBA" id="ARBA00022519"/>
    </source>
</evidence>
<reference evidence="13" key="1">
    <citation type="submission" date="2014-02" db="EMBL/GenBank/DDBJ databases">
        <authorList>
            <person name="Gan H."/>
        </authorList>
    </citation>
    <scope>NUCLEOTIDE SEQUENCE [LARGE SCALE GENOMIC DNA]</scope>
    <source>
        <strain evidence="13">S1</strain>
    </source>
</reference>